<dbReference type="InterPro" id="IPR029062">
    <property type="entry name" value="Class_I_gatase-like"/>
</dbReference>
<gene>
    <name evidence="11" type="primary">cobB2</name>
    <name evidence="8" type="synonym">cbiA</name>
    <name evidence="11" type="ORF">dnm_070950</name>
</gene>
<dbReference type="HAMAP" id="MF_00027">
    <property type="entry name" value="CobB_CbiA"/>
    <property type="match status" value="1"/>
</dbReference>
<keyword evidence="6 8" id="KW-0460">Magnesium</keyword>
<evidence type="ECO:0000259" key="10">
    <source>
        <dbReference type="Pfam" id="PF07685"/>
    </source>
</evidence>
<dbReference type="InterPro" id="IPR002586">
    <property type="entry name" value="CobQ/CobB/MinD/ParA_Nub-bd_dom"/>
</dbReference>
<evidence type="ECO:0000256" key="7">
    <source>
        <dbReference type="ARBA" id="ARBA00022962"/>
    </source>
</evidence>
<dbReference type="SUPFAM" id="SSF52540">
    <property type="entry name" value="P-loop containing nucleoside triphosphate hydrolases"/>
    <property type="match status" value="1"/>
</dbReference>
<dbReference type="RefSeq" id="WP_207678975.1">
    <property type="nucleotide sequence ID" value="NZ_CP061800.1"/>
</dbReference>
<feature type="active site" description="Nucleophile" evidence="8">
    <location>
        <position position="340"/>
    </location>
</feature>
<comment type="similarity">
    <text evidence="8">Belongs to the CobB/CbiA family.</text>
</comment>
<name>A0A975BTV5_9BACT</name>
<comment type="domain">
    <text evidence="8">Comprises of two domains. The C-terminal domain contains the binding site for glutamine and catalyzes the hydrolysis of this substrate to glutamate and ammonia. The N-terminal domain is anticipated to bind ATP and cobyrinate and catalyzes the ultimate synthesis of the diamide product. The ammonia produced via the glutaminase domain is probably translocated to the adjacent domain via a molecular tunnel, where it reacts with an activated intermediate.</text>
</comment>
<dbReference type="GO" id="GO:0005524">
    <property type="term" value="F:ATP binding"/>
    <property type="evidence" value="ECO:0007669"/>
    <property type="project" value="UniProtKB-UniRule"/>
</dbReference>
<dbReference type="Gene3D" id="3.40.50.880">
    <property type="match status" value="1"/>
</dbReference>
<dbReference type="InterPro" id="IPR004484">
    <property type="entry name" value="CbiA/CobB_synth"/>
</dbReference>
<sequence>MKQPRIIFSALRGGSGKTLISLGSVAALRSQGLSVRPFKKGPDYIDAGWLAFAAGKSCYNLDTFMVNPDDVLKSFLFHTSENDIAVIEGNRGLYDGIDTEGATSTAELAKLLNVPVVLCIDCTKSTRTMAAAVLGCIHFDPDVNIKGVVLNRVAGPRHENILRKSMEQHCGVPVIGAVPKLSKQNLPERHMGLVPTPEHEWAAESIDAASRMAKKYLDIDALTQLAHSASEIPAANDLEEKNRIVPKNLVFRHEQKPKIGIIRDTAFQFYYPENIEALVSAGAEPVFLSPLSQKSFPYIDALYIGGGFPETHAKELAENISFREELKVLAEKGLPIYAECGGLMYLGEKLVLDGKSYPMAGVLPIVFGFSKKPQGHGYTLITVAGENPYFKVGTRIRGHEFHYSKVLEWRGEDEDLVFAMKRGAGFINNRDGICYKNVLATYTHIHALGMPSWGEAMVRNAIVREP</sequence>
<keyword evidence="4 8" id="KW-0547">Nucleotide-binding</keyword>
<feature type="domain" description="CobB/CobQ-like glutamine amidotransferase" evidence="10">
    <location>
        <begin position="258"/>
        <end position="448"/>
    </location>
</feature>
<comment type="cofactor">
    <cofactor evidence="1 8">
        <name>Mg(2+)</name>
        <dbReference type="ChEBI" id="CHEBI:18420"/>
    </cofactor>
</comment>
<dbReference type="AlphaFoldDB" id="A0A975BTV5"/>
<evidence type="ECO:0000256" key="3">
    <source>
        <dbReference type="ARBA" id="ARBA00022598"/>
    </source>
</evidence>
<dbReference type="PANTHER" id="PTHR43873">
    <property type="entry name" value="COBYRINATE A,C-DIAMIDE SYNTHASE"/>
    <property type="match status" value="1"/>
</dbReference>
<evidence type="ECO:0000256" key="8">
    <source>
        <dbReference type="HAMAP-Rule" id="MF_00027"/>
    </source>
</evidence>
<dbReference type="NCBIfam" id="NF002204">
    <property type="entry name" value="PRK01077.1"/>
    <property type="match status" value="1"/>
</dbReference>
<proteinExistence type="inferred from homology"/>
<dbReference type="CDD" id="cd03130">
    <property type="entry name" value="GATase1_CobB"/>
    <property type="match status" value="1"/>
</dbReference>
<evidence type="ECO:0000256" key="1">
    <source>
        <dbReference type="ARBA" id="ARBA00001946"/>
    </source>
</evidence>
<comment type="catalytic activity">
    <reaction evidence="8">
        <text>cob(II)yrinate + 2 L-glutamine + 2 ATP + 2 H2O = cob(II)yrinate a,c diamide + 2 L-glutamate + 2 ADP + 2 phosphate + 2 H(+)</text>
        <dbReference type="Rhea" id="RHEA:26289"/>
        <dbReference type="ChEBI" id="CHEBI:15377"/>
        <dbReference type="ChEBI" id="CHEBI:15378"/>
        <dbReference type="ChEBI" id="CHEBI:29985"/>
        <dbReference type="ChEBI" id="CHEBI:30616"/>
        <dbReference type="ChEBI" id="CHEBI:43474"/>
        <dbReference type="ChEBI" id="CHEBI:58359"/>
        <dbReference type="ChEBI" id="CHEBI:58537"/>
        <dbReference type="ChEBI" id="CHEBI:58894"/>
        <dbReference type="ChEBI" id="CHEBI:456216"/>
        <dbReference type="EC" id="6.3.5.11"/>
    </reaction>
</comment>
<dbReference type="CDD" id="cd05388">
    <property type="entry name" value="CobB_N"/>
    <property type="match status" value="1"/>
</dbReference>
<dbReference type="EMBL" id="CP061800">
    <property type="protein sequence ID" value="QTA91030.1"/>
    <property type="molecule type" value="Genomic_DNA"/>
</dbReference>
<reference evidence="11" key="1">
    <citation type="journal article" date="2021" name="Microb. Physiol.">
        <title>Proteogenomic Insights into the Physiology of Marine, Sulfate-Reducing, Filamentous Desulfonema limicola and Desulfonema magnum.</title>
        <authorList>
            <person name="Schnaars V."/>
            <person name="Wohlbrand L."/>
            <person name="Scheve S."/>
            <person name="Hinrichs C."/>
            <person name="Reinhardt R."/>
            <person name="Rabus R."/>
        </authorList>
    </citation>
    <scope>NUCLEOTIDE SEQUENCE</scope>
    <source>
        <strain evidence="11">4be13</strain>
    </source>
</reference>
<dbReference type="GO" id="GO:0009236">
    <property type="term" value="P:cobalamin biosynthetic process"/>
    <property type="evidence" value="ECO:0007669"/>
    <property type="project" value="UniProtKB-UniRule"/>
</dbReference>
<dbReference type="Proteomes" id="UP000663722">
    <property type="component" value="Chromosome"/>
</dbReference>
<feature type="site" description="Increases nucleophilicity of active site Cys" evidence="8">
    <location>
        <position position="444"/>
    </location>
</feature>
<protein>
    <recommendedName>
        <fullName evidence="8">Cobyrinate a,c-diamide synthase</fullName>
        <ecNumber evidence="8">6.3.5.11</ecNumber>
    </recommendedName>
    <alternativeName>
        <fullName evidence="8">Cobyrinic acid a,c-diamide synthetase</fullName>
    </alternativeName>
</protein>
<keyword evidence="7 8" id="KW-0315">Glutamine amidotransferase</keyword>
<evidence type="ECO:0000256" key="2">
    <source>
        <dbReference type="ARBA" id="ARBA00022573"/>
    </source>
</evidence>
<organism evidence="11 12">
    <name type="scientific">Desulfonema magnum</name>
    <dbReference type="NCBI Taxonomy" id="45655"/>
    <lineage>
        <taxon>Bacteria</taxon>
        <taxon>Pseudomonadati</taxon>
        <taxon>Thermodesulfobacteriota</taxon>
        <taxon>Desulfobacteria</taxon>
        <taxon>Desulfobacterales</taxon>
        <taxon>Desulfococcaceae</taxon>
        <taxon>Desulfonema</taxon>
    </lineage>
</organism>
<dbReference type="PANTHER" id="PTHR43873:SF1">
    <property type="entry name" value="COBYRINATE A,C-DIAMIDE SYNTHASE"/>
    <property type="match status" value="1"/>
</dbReference>
<comment type="miscellaneous">
    <text evidence="8">The a and c carboxylates of cobyrinate are activated for nucleophilic attack via formation of a phosphorylated intermediate by ATP. CbiA catalyzes first the amidation of the c-carboxylate, and then that of the a-carboxylate.</text>
</comment>
<dbReference type="KEGG" id="dmm:dnm_070950"/>
<evidence type="ECO:0000256" key="6">
    <source>
        <dbReference type="ARBA" id="ARBA00022842"/>
    </source>
</evidence>
<keyword evidence="5 8" id="KW-0067">ATP-binding</keyword>
<dbReference type="Gene3D" id="3.40.50.300">
    <property type="entry name" value="P-loop containing nucleotide triphosphate hydrolases"/>
    <property type="match status" value="1"/>
</dbReference>
<keyword evidence="2 8" id="KW-0169">Cobalamin biosynthesis</keyword>
<dbReference type="NCBIfam" id="TIGR00379">
    <property type="entry name" value="cobB"/>
    <property type="match status" value="1"/>
</dbReference>
<evidence type="ECO:0000256" key="4">
    <source>
        <dbReference type="ARBA" id="ARBA00022741"/>
    </source>
</evidence>
<dbReference type="Pfam" id="PF07685">
    <property type="entry name" value="GATase_3"/>
    <property type="match status" value="1"/>
</dbReference>
<evidence type="ECO:0000256" key="5">
    <source>
        <dbReference type="ARBA" id="ARBA00022840"/>
    </source>
</evidence>
<accession>A0A975BTV5</accession>
<evidence type="ECO:0000313" key="12">
    <source>
        <dbReference type="Proteomes" id="UP000663722"/>
    </source>
</evidence>
<keyword evidence="3 8" id="KW-0436">Ligase</keyword>
<dbReference type="InterPro" id="IPR027417">
    <property type="entry name" value="P-loop_NTPase"/>
</dbReference>
<comment type="pathway">
    <text evidence="8">Cofactor biosynthesis; adenosylcobalamin biosynthesis; cob(II)yrinate a,c-diamide from sirohydrochlorin (anaerobic route): step 10/10.</text>
</comment>
<dbReference type="Pfam" id="PF01656">
    <property type="entry name" value="CbiA"/>
    <property type="match status" value="1"/>
</dbReference>
<keyword evidence="12" id="KW-1185">Reference proteome</keyword>
<feature type="domain" description="CobQ/CobB/MinD/ParA nucleotide binding" evidence="9">
    <location>
        <begin position="7"/>
        <end position="191"/>
    </location>
</feature>
<dbReference type="GO" id="GO:0042242">
    <property type="term" value="F:cobyrinic acid a,c-diamide synthase activity"/>
    <property type="evidence" value="ECO:0007669"/>
    <property type="project" value="UniProtKB-UniRule"/>
</dbReference>
<dbReference type="PROSITE" id="PS51274">
    <property type="entry name" value="GATASE_COBBQ"/>
    <property type="match status" value="1"/>
</dbReference>
<comment type="function">
    <text evidence="8">Catalyzes the ATP-dependent amidation of the two carboxylate groups at positions a and c of cobyrinate, using either L-glutamine or ammonia as the nitrogen source.</text>
</comment>
<evidence type="ECO:0000313" key="11">
    <source>
        <dbReference type="EMBL" id="QTA91030.1"/>
    </source>
</evidence>
<evidence type="ECO:0000259" key="9">
    <source>
        <dbReference type="Pfam" id="PF01656"/>
    </source>
</evidence>
<dbReference type="EC" id="6.3.5.11" evidence="8"/>
<dbReference type="SUPFAM" id="SSF52317">
    <property type="entry name" value="Class I glutamine amidotransferase-like"/>
    <property type="match status" value="1"/>
</dbReference>
<dbReference type="InterPro" id="IPR011698">
    <property type="entry name" value="GATase_3"/>
</dbReference>